<dbReference type="InterPro" id="IPR021765">
    <property type="entry name" value="UstYa-like"/>
</dbReference>
<organism evidence="4 5">
    <name type="scientific">Stachybotrys elegans</name>
    <dbReference type="NCBI Taxonomy" id="80388"/>
    <lineage>
        <taxon>Eukaryota</taxon>
        <taxon>Fungi</taxon>
        <taxon>Dikarya</taxon>
        <taxon>Ascomycota</taxon>
        <taxon>Pezizomycotina</taxon>
        <taxon>Sordariomycetes</taxon>
        <taxon>Hypocreomycetidae</taxon>
        <taxon>Hypocreales</taxon>
        <taxon>Stachybotryaceae</taxon>
        <taxon>Stachybotrys</taxon>
    </lineage>
</organism>
<dbReference type="PANTHER" id="PTHR33365">
    <property type="entry name" value="YALI0B05434P"/>
    <property type="match status" value="1"/>
</dbReference>
<evidence type="ECO:0000313" key="5">
    <source>
        <dbReference type="Proteomes" id="UP000813444"/>
    </source>
</evidence>
<reference evidence="4" key="1">
    <citation type="journal article" date="2021" name="Nat. Commun.">
        <title>Genetic determinants of endophytism in the Arabidopsis root mycobiome.</title>
        <authorList>
            <person name="Mesny F."/>
            <person name="Miyauchi S."/>
            <person name="Thiergart T."/>
            <person name="Pickel B."/>
            <person name="Atanasova L."/>
            <person name="Karlsson M."/>
            <person name="Huettel B."/>
            <person name="Barry K.W."/>
            <person name="Haridas S."/>
            <person name="Chen C."/>
            <person name="Bauer D."/>
            <person name="Andreopoulos W."/>
            <person name="Pangilinan J."/>
            <person name="LaButti K."/>
            <person name="Riley R."/>
            <person name="Lipzen A."/>
            <person name="Clum A."/>
            <person name="Drula E."/>
            <person name="Henrissat B."/>
            <person name="Kohler A."/>
            <person name="Grigoriev I.V."/>
            <person name="Martin F.M."/>
            <person name="Hacquard S."/>
        </authorList>
    </citation>
    <scope>NUCLEOTIDE SEQUENCE</scope>
    <source>
        <strain evidence="4">MPI-CAGE-CH-0235</strain>
    </source>
</reference>
<dbReference type="PANTHER" id="PTHR33365:SF7">
    <property type="entry name" value="TAT PATHWAY SIGNAL SEQUENCE"/>
    <property type="match status" value="1"/>
</dbReference>
<feature type="region of interest" description="Disordered" evidence="2">
    <location>
        <begin position="1"/>
        <end position="25"/>
    </location>
</feature>
<keyword evidence="3" id="KW-0812">Transmembrane</keyword>
<dbReference type="Pfam" id="PF11807">
    <property type="entry name" value="UstYa"/>
    <property type="match status" value="1"/>
</dbReference>
<name>A0A8K0SW78_9HYPO</name>
<proteinExistence type="inferred from homology"/>
<comment type="caution">
    <text evidence="4">The sequence shown here is derived from an EMBL/GenBank/DDBJ whole genome shotgun (WGS) entry which is preliminary data.</text>
</comment>
<evidence type="ECO:0000256" key="2">
    <source>
        <dbReference type="SAM" id="MobiDB-lite"/>
    </source>
</evidence>
<evidence type="ECO:0000256" key="1">
    <source>
        <dbReference type="ARBA" id="ARBA00035112"/>
    </source>
</evidence>
<gene>
    <name evidence="4" type="ORF">B0I35DRAFT_406578</name>
</gene>
<evidence type="ECO:0000256" key="3">
    <source>
        <dbReference type="SAM" id="Phobius"/>
    </source>
</evidence>
<sequence>MESKDADFEESRPLTHEYHDRSEQQARSYGKSFAARLMINSYLVLLHITIVALVVVLMSETSNTSPSPAAEGISWSPARNIVEYEVNGEHALNHEVYSPYSGPPTDEQDQAWTHLIEPIFFSASAEELERAGESLHNAVQMTEGGYLATISVYHELHCLRQLRWFLYSDVFYPNRTMEEDKYLHGHLDHCLEALRLSIMCHGNTGLYSFSWDDPEARQPTTRSNARSTCVKWSSIDDWARSRNGSIDPLLRWPLRGDHRAGSGS</sequence>
<dbReference type="OrthoDB" id="3687641at2759"/>
<keyword evidence="3" id="KW-1133">Transmembrane helix</keyword>
<comment type="similarity">
    <text evidence="1">Belongs to the ustYa family.</text>
</comment>
<dbReference type="GO" id="GO:0043386">
    <property type="term" value="P:mycotoxin biosynthetic process"/>
    <property type="evidence" value="ECO:0007669"/>
    <property type="project" value="InterPro"/>
</dbReference>
<keyword evidence="5" id="KW-1185">Reference proteome</keyword>
<evidence type="ECO:0000313" key="4">
    <source>
        <dbReference type="EMBL" id="KAH7324818.1"/>
    </source>
</evidence>
<keyword evidence="3" id="KW-0472">Membrane</keyword>
<feature type="compositionally biased region" description="Basic and acidic residues" evidence="2">
    <location>
        <begin position="1"/>
        <end position="24"/>
    </location>
</feature>
<feature type="transmembrane region" description="Helical" evidence="3">
    <location>
        <begin position="37"/>
        <end position="58"/>
    </location>
</feature>
<dbReference type="EMBL" id="JAGPNK010000003">
    <property type="protein sequence ID" value="KAH7324818.1"/>
    <property type="molecule type" value="Genomic_DNA"/>
</dbReference>
<dbReference type="AlphaFoldDB" id="A0A8K0SW78"/>
<dbReference type="Proteomes" id="UP000813444">
    <property type="component" value="Unassembled WGS sequence"/>
</dbReference>
<protein>
    <submittedName>
        <fullName evidence="4">Uncharacterized protein</fullName>
    </submittedName>
</protein>
<accession>A0A8K0SW78</accession>